<evidence type="ECO:0000313" key="2">
    <source>
        <dbReference type="EMBL" id="KAF5812554.1"/>
    </source>
</evidence>
<accession>A0A9K3NTY9</accession>
<comment type="caution">
    <text evidence="2">The sequence shown here is derived from an EMBL/GenBank/DDBJ whole genome shotgun (WGS) entry which is preliminary data.</text>
</comment>
<dbReference type="EMBL" id="MNCJ02000318">
    <property type="protein sequence ID" value="KAF5812554.1"/>
    <property type="molecule type" value="Genomic_DNA"/>
</dbReference>
<evidence type="ECO:0000259" key="1">
    <source>
        <dbReference type="PROSITE" id="PS51363"/>
    </source>
</evidence>
<dbReference type="InterPro" id="IPR003307">
    <property type="entry name" value="W2_domain"/>
</dbReference>
<dbReference type="InterPro" id="IPR051245">
    <property type="entry name" value="eIF5-mimic_regulator"/>
</dbReference>
<dbReference type="PANTHER" id="PTHR14208:SF2">
    <property type="entry name" value="PROTEIN KRASAVIETZ"/>
    <property type="match status" value="1"/>
</dbReference>
<evidence type="ECO:0000313" key="3">
    <source>
        <dbReference type="Proteomes" id="UP000215914"/>
    </source>
</evidence>
<dbReference type="Proteomes" id="UP000215914">
    <property type="component" value="Unassembled WGS sequence"/>
</dbReference>
<dbReference type="Pfam" id="PF02020">
    <property type="entry name" value="W2"/>
    <property type="match status" value="1"/>
</dbReference>
<dbReference type="PANTHER" id="PTHR14208">
    <property type="entry name" value="BASIC LEUCINE ZIPPER AND W2 DOMAIN-CONTAINING PROTEIN"/>
    <property type="match status" value="1"/>
</dbReference>
<proteinExistence type="predicted"/>
<reference evidence="2" key="1">
    <citation type="journal article" date="2017" name="Nature">
        <title>The sunflower genome provides insights into oil metabolism, flowering and Asterid evolution.</title>
        <authorList>
            <person name="Badouin H."/>
            <person name="Gouzy J."/>
            <person name="Grassa C.J."/>
            <person name="Murat F."/>
            <person name="Staton S.E."/>
            <person name="Cottret L."/>
            <person name="Lelandais-Briere C."/>
            <person name="Owens G.L."/>
            <person name="Carrere S."/>
            <person name="Mayjonade B."/>
            <person name="Legrand L."/>
            <person name="Gill N."/>
            <person name="Kane N.C."/>
            <person name="Bowers J.E."/>
            <person name="Hubner S."/>
            <person name="Bellec A."/>
            <person name="Berard A."/>
            <person name="Berges H."/>
            <person name="Blanchet N."/>
            <person name="Boniface M.C."/>
            <person name="Brunel D."/>
            <person name="Catrice O."/>
            <person name="Chaidir N."/>
            <person name="Claudel C."/>
            <person name="Donnadieu C."/>
            <person name="Faraut T."/>
            <person name="Fievet G."/>
            <person name="Helmstetter N."/>
            <person name="King M."/>
            <person name="Knapp S.J."/>
            <person name="Lai Z."/>
            <person name="Le Paslier M.C."/>
            <person name="Lippi Y."/>
            <person name="Lorenzon L."/>
            <person name="Mandel J.R."/>
            <person name="Marage G."/>
            <person name="Marchand G."/>
            <person name="Marquand E."/>
            <person name="Bret-Mestries E."/>
            <person name="Morien E."/>
            <person name="Nambeesan S."/>
            <person name="Nguyen T."/>
            <person name="Pegot-Espagnet P."/>
            <person name="Pouilly N."/>
            <person name="Raftis F."/>
            <person name="Sallet E."/>
            <person name="Schiex T."/>
            <person name="Thomas J."/>
            <person name="Vandecasteele C."/>
            <person name="Vares D."/>
            <person name="Vear F."/>
            <person name="Vautrin S."/>
            <person name="Crespi M."/>
            <person name="Mangin B."/>
            <person name="Burke J.M."/>
            <person name="Salse J."/>
            <person name="Munos S."/>
            <person name="Vincourt P."/>
            <person name="Rieseberg L.H."/>
            <person name="Langlade N.B."/>
        </authorList>
    </citation>
    <scope>NUCLEOTIDE SEQUENCE</scope>
    <source>
        <tissue evidence="2">Leaves</tissue>
    </source>
</reference>
<dbReference type="Gramene" id="mRNA:HanXRQr2_Chr03g0087721">
    <property type="protein sequence ID" value="mRNA:HanXRQr2_Chr03g0087721"/>
    <property type="gene ID" value="HanXRQr2_Chr03g0087721"/>
</dbReference>
<dbReference type="AlphaFoldDB" id="A0A9K3NTY9"/>
<gene>
    <name evidence="2" type="ORF">HanXRQr2_Chr03g0087721</name>
</gene>
<keyword evidence="3" id="KW-1185">Reference proteome</keyword>
<organism evidence="2 3">
    <name type="scientific">Helianthus annuus</name>
    <name type="common">Common sunflower</name>
    <dbReference type="NCBI Taxonomy" id="4232"/>
    <lineage>
        <taxon>Eukaryota</taxon>
        <taxon>Viridiplantae</taxon>
        <taxon>Streptophyta</taxon>
        <taxon>Embryophyta</taxon>
        <taxon>Tracheophyta</taxon>
        <taxon>Spermatophyta</taxon>
        <taxon>Magnoliopsida</taxon>
        <taxon>eudicotyledons</taxon>
        <taxon>Gunneridae</taxon>
        <taxon>Pentapetalae</taxon>
        <taxon>asterids</taxon>
        <taxon>campanulids</taxon>
        <taxon>Asterales</taxon>
        <taxon>Asteraceae</taxon>
        <taxon>Asteroideae</taxon>
        <taxon>Heliantheae alliance</taxon>
        <taxon>Heliantheae</taxon>
        <taxon>Helianthus</taxon>
    </lineage>
</organism>
<sequence>MKLFPEVVRSLYDQDVLAEDTILHWFAKGTNPKGRQSFVKALEPFVKWLEEAEEEE</sequence>
<dbReference type="SUPFAM" id="SSF48371">
    <property type="entry name" value="ARM repeat"/>
    <property type="match status" value="1"/>
</dbReference>
<reference evidence="2" key="2">
    <citation type="submission" date="2020-06" db="EMBL/GenBank/DDBJ databases">
        <title>Helianthus annuus Genome sequencing and assembly Release 2.</title>
        <authorList>
            <person name="Gouzy J."/>
            <person name="Langlade N."/>
            <person name="Munos S."/>
        </authorList>
    </citation>
    <scope>NUCLEOTIDE SEQUENCE</scope>
    <source>
        <tissue evidence="2">Leaves</tissue>
    </source>
</reference>
<feature type="domain" description="W2" evidence="1">
    <location>
        <begin position="1"/>
        <end position="56"/>
    </location>
</feature>
<dbReference type="Gene3D" id="1.25.40.180">
    <property type="match status" value="1"/>
</dbReference>
<dbReference type="InterPro" id="IPR016024">
    <property type="entry name" value="ARM-type_fold"/>
</dbReference>
<dbReference type="SMART" id="SM00515">
    <property type="entry name" value="eIF5C"/>
    <property type="match status" value="1"/>
</dbReference>
<name>A0A9K3NTY9_HELAN</name>
<protein>
    <submittedName>
        <fullName evidence="2">W2 domain, MIF4G-like domain superfamily protein</fullName>
    </submittedName>
</protein>
<dbReference type="PROSITE" id="PS51363">
    <property type="entry name" value="W2"/>
    <property type="match status" value="1"/>
</dbReference>